<organism evidence="3 4">
    <name type="scientific">Acanthosepion pharaonis</name>
    <name type="common">Pharaoh cuttlefish</name>
    <name type="synonym">Sepia pharaonis</name>
    <dbReference type="NCBI Taxonomy" id="158019"/>
    <lineage>
        <taxon>Eukaryota</taxon>
        <taxon>Metazoa</taxon>
        <taxon>Spiralia</taxon>
        <taxon>Lophotrochozoa</taxon>
        <taxon>Mollusca</taxon>
        <taxon>Cephalopoda</taxon>
        <taxon>Coleoidea</taxon>
        <taxon>Decapodiformes</taxon>
        <taxon>Sepiida</taxon>
        <taxon>Sepiina</taxon>
        <taxon>Sepiidae</taxon>
        <taxon>Acanthosepion</taxon>
    </lineage>
</organism>
<evidence type="ECO:0000256" key="1">
    <source>
        <dbReference type="SAM" id="Phobius"/>
    </source>
</evidence>
<dbReference type="Proteomes" id="UP000597762">
    <property type="component" value="Unassembled WGS sequence"/>
</dbReference>
<keyword evidence="1" id="KW-1133">Transmembrane helix</keyword>
<feature type="transmembrane region" description="Helical" evidence="1">
    <location>
        <begin position="304"/>
        <end position="328"/>
    </location>
</feature>
<comment type="caution">
    <text evidence="3">The sequence shown here is derived from an EMBL/GenBank/DDBJ whole genome shotgun (WGS) entry which is preliminary data.</text>
</comment>
<evidence type="ECO:0000313" key="3">
    <source>
        <dbReference type="EMBL" id="CAE1304655.1"/>
    </source>
</evidence>
<dbReference type="AlphaFoldDB" id="A0A812DMM9"/>
<reference evidence="3" key="1">
    <citation type="submission" date="2021-01" db="EMBL/GenBank/DDBJ databases">
        <authorList>
            <person name="Li R."/>
            <person name="Bekaert M."/>
        </authorList>
    </citation>
    <scope>NUCLEOTIDE SEQUENCE</scope>
    <source>
        <strain evidence="3">Farmed</strain>
    </source>
</reference>
<accession>A0A812DMM9</accession>
<keyword evidence="4" id="KW-1185">Reference proteome</keyword>
<evidence type="ECO:0000256" key="2">
    <source>
        <dbReference type="SAM" id="SignalP"/>
    </source>
</evidence>
<dbReference type="EMBL" id="CAHIKZ030003848">
    <property type="protein sequence ID" value="CAE1304655.1"/>
    <property type="molecule type" value="Genomic_DNA"/>
</dbReference>
<evidence type="ECO:0000313" key="4">
    <source>
        <dbReference type="Proteomes" id="UP000597762"/>
    </source>
</evidence>
<keyword evidence="2" id="KW-0732">Signal</keyword>
<feature type="signal peptide" evidence="2">
    <location>
        <begin position="1"/>
        <end position="20"/>
    </location>
</feature>
<name>A0A812DMM9_ACAPH</name>
<keyword evidence="1" id="KW-0812">Transmembrane</keyword>
<gene>
    <name evidence="3" type="ORF">SPHA_57224</name>
</gene>
<keyword evidence="1" id="KW-0472">Membrane</keyword>
<protein>
    <submittedName>
        <fullName evidence="3">Uncharacterized protein</fullName>
    </submittedName>
</protein>
<sequence length="465" mass="51528">MITSLVFLNTVFSLCSQALAAQINITSTQGLLSSIRLHCGVTHPGPTHTTASAESAQGPFYAACVTPTTTAQSTPNCHSFNTTSAQIFYLIGRLERRCSSQSQLRWQLVLIIRRLFRSQSLDPSSSITRFNILFLRVLELTSDTDAPVSTRALTFLPPSKTLQVRSGPSFSKWYTRASLPSFLFVSLLDHREAGASNGGSLFLRGPISRLGASLAGMGSFLFRPVRLRGFLPLWGQYLFLQLCWVAPKRGQSHASDQSAEHHCNFGNSRFSLVVSCNVEEIEHNNCTLADLRATSEPRAKKVTYLSLLFVFLFSLLSLLLSLFFFFFFSRAFPTDRIELFSLSASLANPRIGIMAQGINSNIFVCTLRYSSLLSHRFVEEVIWIRMGSISISWFGSVFLTQDKTSKTRPAFSAASLRSQSAFSVRVLSELRTHSSVRAVYIERGGAKPSLGTAPNFNMQIAYLTT</sequence>
<feature type="chain" id="PRO_5032818958" evidence="2">
    <location>
        <begin position="21"/>
        <end position="465"/>
    </location>
</feature>
<proteinExistence type="predicted"/>